<dbReference type="RefSeq" id="WP_125238662.1">
    <property type="nucleotide sequence ID" value="NZ_JBGZRD010000252.1"/>
</dbReference>
<sequence>MRTIHFVLALLLAVATHAQIVYHDASAFPLLGKATQSTLTRYERLPDSLQHISRKPLWELGRNSAGLALRFRSNSTCVAARWETRNDFRMNHMTPTGICGLDLYCLQDGKWVFAGSGRPSGKLTEAVIVRNMTAEEREYLLYLPLYDGPTSLAIGVDSLSVIGRPAVDLPKREKPVAFYGTSILQGGCASRPGMAHTNILERWLNRECINLGFSGNALLDLEIADVLAGVDASLFVLDFVPNAGVTHIKERAEKFYSAIRSKHPDTPILFVEDPVFPHSFFDTKMAKEVKEKNEALAAFFRSLKQRGEQHIYFLSSRDIIGHDREATVDGIHFTDLGFMRYAEVLYPICDALLNGVEGSALLTEPGSR</sequence>
<evidence type="ECO:0000256" key="1">
    <source>
        <dbReference type="SAM" id="SignalP"/>
    </source>
</evidence>
<dbReference type="Pfam" id="PF14606">
    <property type="entry name" value="Lipase_GDSL_3"/>
    <property type="match status" value="1"/>
</dbReference>
<dbReference type="InterPro" id="IPR013830">
    <property type="entry name" value="SGNH_hydro"/>
</dbReference>
<feature type="chain" id="PRO_5018259609" evidence="1">
    <location>
        <begin position="19"/>
        <end position="368"/>
    </location>
</feature>
<dbReference type="SUPFAM" id="SSF52266">
    <property type="entry name" value="SGNH hydrolase"/>
    <property type="match status" value="1"/>
</dbReference>
<evidence type="ECO:0000313" key="5">
    <source>
        <dbReference type="Proteomes" id="UP000279562"/>
    </source>
</evidence>
<feature type="domain" description="SGNH hydrolase-type esterase N-terminal" evidence="3">
    <location>
        <begin position="21"/>
        <end position="160"/>
    </location>
</feature>
<dbReference type="AlphaFoldDB" id="A0A3P2ACF7"/>
<proteinExistence type="predicted"/>
<keyword evidence="5" id="KW-1185">Reference proteome</keyword>
<dbReference type="Gene3D" id="3.40.50.1110">
    <property type="entry name" value="SGNH hydrolase"/>
    <property type="match status" value="1"/>
</dbReference>
<dbReference type="Gene3D" id="2.60.120.260">
    <property type="entry name" value="Galactose-binding domain-like"/>
    <property type="match status" value="1"/>
</dbReference>
<dbReference type="Proteomes" id="UP000279562">
    <property type="component" value="Unassembled WGS sequence"/>
</dbReference>
<feature type="domain" description="SGNH hydrolase-type esterase" evidence="2">
    <location>
        <begin position="173"/>
        <end position="348"/>
    </location>
</feature>
<organism evidence="4 5">
    <name type="scientific">Prevotella heparinolytica</name>
    <dbReference type="NCBI Taxonomy" id="28113"/>
    <lineage>
        <taxon>Bacteria</taxon>
        <taxon>Pseudomonadati</taxon>
        <taxon>Bacteroidota</taxon>
        <taxon>Bacteroidia</taxon>
        <taxon>Bacteroidales</taxon>
        <taxon>Bacteroidaceae</taxon>
        <taxon>Bacteroides</taxon>
    </lineage>
</organism>
<protein>
    <submittedName>
        <fullName evidence="4">Hydrolase</fullName>
    </submittedName>
</protein>
<keyword evidence="1" id="KW-0732">Signal</keyword>
<dbReference type="EMBL" id="RQYF01000011">
    <property type="protein sequence ID" value="RRD92366.1"/>
    <property type="molecule type" value="Genomic_DNA"/>
</dbReference>
<feature type="signal peptide" evidence="1">
    <location>
        <begin position="1"/>
        <end position="18"/>
    </location>
</feature>
<evidence type="ECO:0000259" key="3">
    <source>
        <dbReference type="Pfam" id="PF14607"/>
    </source>
</evidence>
<evidence type="ECO:0000259" key="2">
    <source>
        <dbReference type="Pfam" id="PF14606"/>
    </source>
</evidence>
<reference evidence="4 5" key="1">
    <citation type="submission" date="2018-11" db="EMBL/GenBank/DDBJ databases">
        <title>Genomes From Bacteria Associated with the Canine Oral Cavity: a Test Case for Automated Genome-Based Taxonomic Assignment.</title>
        <authorList>
            <person name="Coil D.A."/>
            <person name="Jospin G."/>
            <person name="Darling A.E."/>
            <person name="Wallis C."/>
            <person name="Davis I.J."/>
            <person name="Harris S."/>
            <person name="Eisen J.A."/>
            <person name="Holcombe L.J."/>
            <person name="O'Flynn C."/>
        </authorList>
    </citation>
    <scope>NUCLEOTIDE SEQUENCE [LARGE SCALE GENOMIC DNA]</scope>
    <source>
        <strain evidence="4 5">OH1047_COT-310</strain>
    </source>
</reference>
<evidence type="ECO:0000313" key="4">
    <source>
        <dbReference type="EMBL" id="RRD92366.1"/>
    </source>
</evidence>
<gene>
    <name evidence="4" type="ORF">EII33_04300</name>
</gene>
<dbReference type="InterPro" id="IPR032740">
    <property type="entry name" value="GxDLY"/>
</dbReference>
<dbReference type="InterPro" id="IPR036514">
    <property type="entry name" value="SGNH_hydro_sf"/>
</dbReference>
<accession>A0A3P2ACF7</accession>
<comment type="caution">
    <text evidence="4">The sequence shown here is derived from an EMBL/GenBank/DDBJ whole genome shotgun (WGS) entry which is preliminary data.</text>
</comment>
<keyword evidence="4" id="KW-0378">Hydrolase</keyword>
<dbReference type="GO" id="GO:0016788">
    <property type="term" value="F:hydrolase activity, acting on ester bonds"/>
    <property type="evidence" value="ECO:0007669"/>
    <property type="project" value="UniProtKB-ARBA"/>
</dbReference>
<dbReference type="Pfam" id="PF14607">
    <property type="entry name" value="GxDLY"/>
    <property type="match status" value="1"/>
</dbReference>
<name>A0A3P2ACF7_9BACE</name>